<evidence type="ECO:0000259" key="8">
    <source>
        <dbReference type="SMART" id="SM01062"/>
    </source>
</evidence>
<proteinExistence type="predicted"/>
<keyword evidence="5" id="KW-0325">Glycoprotein</keyword>
<keyword evidence="4" id="KW-0406">Ion transport</keyword>
<dbReference type="SMART" id="SM01062">
    <property type="entry name" value="Ca_chan_IQ"/>
    <property type="match status" value="1"/>
</dbReference>
<feature type="non-terminal residue" evidence="9">
    <location>
        <position position="585"/>
    </location>
</feature>
<accession>A0A087T0D7</accession>
<feature type="compositionally biased region" description="Low complexity" evidence="7">
    <location>
        <begin position="132"/>
        <end position="148"/>
    </location>
</feature>
<dbReference type="OrthoDB" id="431720at2759"/>
<keyword evidence="6" id="KW-0407">Ion channel</keyword>
<feature type="compositionally biased region" description="Low complexity" evidence="7">
    <location>
        <begin position="381"/>
        <end position="397"/>
    </location>
</feature>
<dbReference type="PANTHER" id="PTHR45628">
    <property type="entry name" value="VOLTAGE-DEPENDENT CALCIUM CHANNEL TYPE A SUBUNIT ALPHA-1"/>
    <property type="match status" value="1"/>
</dbReference>
<reference evidence="9 10" key="1">
    <citation type="submission" date="2013-11" db="EMBL/GenBank/DDBJ databases">
        <title>Genome sequencing of Stegodyphus mimosarum.</title>
        <authorList>
            <person name="Bechsgaard J."/>
        </authorList>
    </citation>
    <scope>NUCLEOTIDE SEQUENCE [LARGE SCALE GENOMIC DNA]</scope>
</reference>
<dbReference type="GO" id="GO:0045202">
    <property type="term" value="C:synapse"/>
    <property type="evidence" value="ECO:0007669"/>
    <property type="project" value="GOC"/>
</dbReference>
<feature type="compositionally biased region" description="Basic residues" evidence="7">
    <location>
        <begin position="301"/>
        <end position="312"/>
    </location>
</feature>
<feature type="compositionally biased region" description="Polar residues" evidence="7">
    <location>
        <begin position="431"/>
        <end position="444"/>
    </location>
</feature>
<evidence type="ECO:0000256" key="1">
    <source>
        <dbReference type="ARBA" id="ARBA00022448"/>
    </source>
</evidence>
<feature type="domain" description="Voltage-dependent calcium channel alpha-1 subunit IQ" evidence="8">
    <location>
        <begin position="99"/>
        <end position="133"/>
    </location>
</feature>
<gene>
    <name evidence="9" type="ORF">X975_09158</name>
</gene>
<evidence type="ECO:0000256" key="7">
    <source>
        <dbReference type="SAM" id="MobiDB-lite"/>
    </source>
</evidence>
<keyword evidence="2" id="KW-0677">Repeat</keyword>
<feature type="region of interest" description="Disordered" evidence="7">
    <location>
        <begin position="128"/>
        <end position="148"/>
    </location>
</feature>
<dbReference type="AlphaFoldDB" id="A0A087T0D7"/>
<feature type="region of interest" description="Disordered" evidence="7">
    <location>
        <begin position="534"/>
        <end position="585"/>
    </location>
</feature>
<name>A0A087T0D7_STEMI</name>
<keyword evidence="10" id="KW-1185">Reference proteome</keyword>
<feature type="region of interest" description="Disordered" evidence="7">
    <location>
        <begin position="299"/>
        <end position="485"/>
    </location>
</feature>
<dbReference type="Pfam" id="PF16905">
    <property type="entry name" value="GPHH"/>
    <property type="match status" value="1"/>
</dbReference>
<keyword evidence="1" id="KW-0813">Transport</keyword>
<feature type="compositionally biased region" description="Basic and acidic residues" evidence="7">
    <location>
        <begin position="549"/>
        <end position="562"/>
    </location>
</feature>
<dbReference type="OMA" id="THGSHIH"/>
<evidence type="ECO:0000256" key="6">
    <source>
        <dbReference type="ARBA" id="ARBA00023303"/>
    </source>
</evidence>
<feature type="compositionally biased region" description="Polar residues" evidence="7">
    <location>
        <begin position="183"/>
        <end position="194"/>
    </location>
</feature>
<keyword evidence="3" id="KW-0851">Voltage-gated channel</keyword>
<dbReference type="GO" id="GO:0098703">
    <property type="term" value="P:calcium ion import across plasma membrane"/>
    <property type="evidence" value="ECO:0007669"/>
    <property type="project" value="TreeGrafter"/>
</dbReference>
<protein>
    <submittedName>
        <fullName evidence="9">Voltage-dependent calcium channel type A subunit alpha-1</fullName>
    </submittedName>
</protein>
<evidence type="ECO:0000313" key="10">
    <source>
        <dbReference type="Proteomes" id="UP000054359"/>
    </source>
</evidence>
<feature type="compositionally biased region" description="Polar residues" evidence="7">
    <location>
        <begin position="452"/>
        <end position="466"/>
    </location>
</feature>
<dbReference type="InterPro" id="IPR050599">
    <property type="entry name" value="VDCC_alpha-1_subunit"/>
</dbReference>
<feature type="compositionally biased region" description="Polar residues" evidence="7">
    <location>
        <begin position="246"/>
        <end position="255"/>
    </location>
</feature>
<dbReference type="Pfam" id="PF08763">
    <property type="entry name" value="Ca_chan_IQ"/>
    <property type="match status" value="1"/>
</dbReference>
<organism evidence="9 10">
    <name type="scientific">Stegodyphus mimosarum</name>
    <name type="common">African social velvet spider</name>
    <dbReference type="NCBI Taxonomy" id="407821"/>
    <lineage>
        <taxon>Eukaryota</taxon>
        <taxon>Metazoa</taxon>
        <taxon>Ecdysozoa</taxon>
        <taxon>Arthropoda</taxon>
        <taxon>Chelicerata</taxon>
        <taxon>Arachnida</taxon>
        <taxon>Araneae</taxon>
        <taxon>Araneomorphae</taxon>
        <taxon>Entelegynae</taxon>
        <taxon>Eresoidea</taxon>
        <taxon>Eresidae</taxon>
        <taxon>Stegodyphus</taxon>
    </lineage>
</organism>
<dbReference type="InterPro" id="IPR031649">
    <property type="entry name" value="GPHH_dom"/>
</dbReference>
<evidence type="ECO:0000256" key="4">
    <source>
        <dbReference type="ARBA" id="ARBA00023065"/>
    </source>
</evidence>
<dbReference type="GO" id="GO:0008331">
    <property type="term" value="F:high voltage-gated calcium channel activity"/>
    <property type="evidence" value="ECO:0007669"/>
    <property type="project" value="TreeGrafter"/>
</dbReference>
<dbReference type="GO" id="GO:0005891">
    <property type="term" value="C:voltage-gated calcium channel complex"/>
    <property type="evidence" value="ECO:0007669"/>
    <property type="project" value="TreeGrafter"/>
</dbReference>
<dbReference type="EMBL" id="KK112794">
    <property type="protein sequence ID" value="KFM58576.1"/>
    <property type="molecule type" value="Genomic_DNA"/>
</dbReference>
<sequence length="585" mass="65493">MYQMLRNMDPPLGFGNKCPYRLAYKKLIRMNMPLNEDMQVNFSTTLFALIRENLSIKMRSASEMDAADEELRDTIKKLWPLQAKKQINRLVPPNEVLGANQLTVGKIYAGLLILENWKQTRFGKIPGANAFSESPSQSPHPSDSPRPSLLQRLMGAVMPSRQGSLNLDDEQFEDADSHMPLSRQGSVHRSTLSIDKNHNNEDKKWNRSLSFLRRGSSRRKKKGNDNGAGPPYTQGRDGHLQPAGQPLQSRPSSPSYGRRTSVTPPRTTSPPPTRHSPTPRRPHHDLDFSEAASGMAEFVHEHKRRGRSRGKKRDYSPTRGRSPVPKSTWQYGPIIHSRSRSHSPVYPSVRLDRRSRTPSPSPSTPTQSEYYGTSHLHYRSRSPSPSSVRSLPVVQRRPGGGRRLPPTPTKPSTLRLDIISSDPINFPDVSHSPTVPQPSHSPGSINFPKLSASPTHASLLNSQQQHPPWRERTAGPMHTSGSLSVGDAHLREEPTHKVATITRADNTYTTFTTTALGLRAEPLSFEAAAAIGRGSRHLPSPLPNGYKPGQRERERLQREREPLTMVVKTNRKGPLQHDPDEDDWC</sequence>
<evidence type="ECO:0000313" key="9">
    <source>
        <dbReference type="EMBL" id="KFM58576.1"/>
    </source>
</evidence>
<dbReference type="Gene3D" id="6.10.250.2180">
    <property type="match status" value="1"/>
</dbReference>
<evidence type="ECO:0000256" key="5">
    <source>
        <dbReference type="ARBA" id="ARBA00023180"/>
    </source>
</evidence>
<feature type="region of interest" description="Disordered" evidence="7">
    <location>
        <begin position="176"/>
        <end position="286"/>
    </location>
</feature>
<dbReference type="Proteomes" id="UP000054359">
    <property type="component" value="Unassembled WGS sequence"/>
</dbReference>
<feature type="compositionally biased region" description="Basic and acidic residues" evidence="7">
    <location>
        <begin position="195"/>
        <end position="205"/>
    </location>
</feature>
<dbReference type="PANTHER" id="PTHR45628:SF7">
    <property type="entry name" value="VOLTAGE-DEPENDENT CALCIUM CHANNEL TYPE A SUBUNIT ALPHA-1"/>
    <property type="match status" value="1"/>
</dbReference>
<evidence type="ECO:0000256" key="3">
    <source>
        <dbReference type="ARBA" id="ARBA00022882"/>
    </source>
</evidence>
<dbReference type="GO" id="GO:0007268">
    <property type="term" value="P:chemical synaptic transmission"/>
    <property type="evidence" value="ECO:0007669"/>
    <property type="project" value="TreeGrafter"/>
</dbReference>
<evidence type="ECO:0000256" key="2">
    <source>
        <dbReference type="ARBA" id="ARBA00022737"/>
    </source>
</evidence>
<dbReference type="STRING" id="407821.A0A087T0D7"/>
<dbReference type="InterPro" id="IPR014873">
    <property type="entry name" value="VDCC_a1su_IQ"/>
</dbReference>